<dbReference type="GO" id="GO:0016034">
    <property type="term" value="F:maleylacetoacetate isomerase activity"/>
    <property type="evidence" value="ECO:0007669"/>
    <property type="project" value="TreeGrafter"/>
</dbReference>
<comment type="caution">
    <text evidence="2">The sequence shown here is derived from an EMBL/GenBank/DDBJ whole genome shotgun (WGS) entry which is preliminary data.</text>
</comment>
<organism evidence="2 3">
    <name type="scientific">Oharaeibacter diazotrophicus</name>
    <dbReference type="NCBI Taxonomy" id="1920512"/>
    <lineage>
        <taxon>Bacteria</taxon>
        <taxon>Pseudomonadati</taxon>
        <taxon>Pseudomonadota</taxon>
        <taxon>Alphaproteobacteria</taxon>
        <taxon>Hyphomicrobiales</taxon>
        <taxon>Pleomorphomonadaceae</taxon>
        <taxon>Oharaeibacter</taxon>
    </lineage>
</organism>
<evidence type="ECO:0000259" key="1">
    <source>
        <dbReference type="PROSITE" id="PS50404"/>
    </source>
</evidence>
<dbReference type="Proteomes" id="UP000294547">
    <property type="component" value="Unassembled WGS sequence"/>
</dbReference>
<protein>
    <submittedName>
        <fullName evidence="2">Glutathione S-transferase</fullName>
    </submittedName>
</protein>
<proteinExistence type="predicted"/>
<feature type="domain" description="GST N-terminal" evidence="1">
    <location>
        <begin position="1"/>
        <end position="81"/>
    </location>
</feature>
<dbReference type="CDD" id="cd03043">
    <property type="entry name" value="GST_N_1"/>
    <property type="match status" value="1"/>
</dbReference>
<dbReference type="InterPro" id="IPR036282">
    <property type="entry name" value="Glutathione-S-Trfase_C_sf"/>
</dbReference>
<dbReference type="CDD" id="cd03194">
    <property type="entry name" value="GST_C_3"/>
    <property type="match status" value="1"/>
</dbReference>
<dbReference type="InterPro" id="IPR004045">
    <property type="entry name" value="Glutathione_S-Trfase_N"/>
</dbReference>
<dbReference type="SFLD" id="SFLDS00019">
    <property type="entry name" value="Glutathione_Transferase_(cytos"/>
    <property type="match status" value="1"/>
</dbReference>
<dbReference type="GO" id="GO:0006749">
    <property type="term" value="P:glutathione metabolic process"/>
    <property type="evidence" value="ECO:0007669"/>
    <property type="project" value="TreeGrafter"/>
</dbReference>
<keyword evidence="2" id="KW-0808">Transferase</keyword>
<dbReference type="AlphaFoldDB" id="A0A4R6RJH5"/>
<gene>
    <name evidence="2" type="ORF">EDD54_0453</name>
</gene>
<dbReference type="SUPFAM" id="SSF47616">
    <property type="entry name" value="GST C-terminal domain-like"/>
    <property type="match status" value="1"/>
</dbReference>
<name>A0A4R6RJH5_9HYPH</name>
<dbReference type="Gene3D" id="3.40.30.10">
    <property type="entry name" value="Glutaredoxin"/>
    <property type="match status" value="1"/>
</dbReference>
<dbReference type="RefSeq" id="WP_126536972.1">
    <property type="nucleotide sequence ID" value="NZ_BSPM01000008.1"/>
</dbReference>
<dbReference type="PROSITE" id="PS50404">
    <property type="entry name" value="GST_NTER"/>
    <property type="match status" value="1"/>
</dbReference>
<dbReference type="EMBL" id="SNXY01000006">
    <property type="protein sequence ID" value="TDP86574.1"/>
    <property type="molecule type" value="Genomic_DNA"/>
</dbReference>
<dbReference type="GO" id="GO:0006559">
    <property type="term" value="P:L-phenylalanine catabolic process"/>
    <property type="evidence" value="ECO:0007669"/>
    <property type="project" value="TreeGrafter"/>
</dbReference>
<sequence length="215" mass="22803">MKLVIGNKNYSSWSLRGWLAAKAAGLPFEEVLIDLDGPGTAAEIGAHSPSGRVPALIDGDVVVWDSLAIGEYLAEKAPAAGLWPADAGARAFARSIVAEMHAGFGALRNHMPMNIRRPPAPRPPDDAVAADVARIAAIWREARGRFGTGGPYLFGRFTLADCAYAPVASRFATYSVPLDDVCAAYVESVLSHPAMVEWSTAARAETWVVAADEVD</sequence>
<dbReference type="InterPro" id="IPR036249">
    <property type="entry name" value="Thioredoxin-like_sf"/>
</dbReference>
<dbReference type="Pfam" id="PF13410">
    <property type="entry name" value="GST_C_2"/>
    <property type="match status" value="1"/>
</dbReference>
<accession>A0A4R6RJH5</accession>
<dbReference type="InterPro" id="IPR040079">
    <property type="entry name" value="Glutathione_S-Trfase"/>
</dbReference>
<evidence type="ECO:0000313" key="2">
    <source>
        <dbReference type="EMBL" id="TDP86574.1"/>
    </source>
</evidence>
<dbReference type="GO" id="GO:0004364">
    <property type="term" value="F:glutathione transferase activity"/>
    <property type="evidence" value="ECO:0007669"/>
    <property type="project" value="TreeGrafter"/>
</dbReference>
<dbReference type="Pfam" id="PF13409">
    <property type="entry name" value="GST_N_2"/>
    <property type="match status" value="1"/>
</dbReference>
<dbReference type="Gene3D" id="1.20.1050.10">
    <property type="match status" value="1"/>
</dbReference>
<dbReference type="SUPFAM" id="SSF52833">
    <property type="entry name" value="Thioredoxin-like"/>
    <property type="match status" value="1"/>
</dbReference>
<dbReference type="PANTHER" id="PTHR42673:SF4">
    <property type="entry name" value="MALEYLACETOACETATE ISOMERASE"/>
    <property type="match status" value="1"/>
</dbReference>
<evidence type="ECO:0000313" key="3">
    <source>
        <dbReference type="Proteomes" id="UP000294547"/>
    </source>
</evidence>
<dbReference type="PANTHER" id="PTHR42673">
    <property type="entry name" value="MALEYLACETOACETATE ISOMERASE"/>
    <property type="match status" value="1"/>
</dbReference>
<dbReference type="OrthoDB" id="9799538at2"/>
<reference evidence="2 3" key="1">
    <citation type="submission" date="2019-03" db="EMBL/GenBank/DDBJ databases">
        <title>Genomic Encyclopedia of Type Strains, Phase IV (KMG-IV): sequencing the most valuable type-strain genomes for metagenomic binning, comparative biology and taxonomic classification.</title>
        <authorList>
            <person name="Goeker M."/>
        </authorList>
    </citation>
    <scope>NUCLEOTIDE SEQUENCE [LARGE SCALE GENOMIC DNA]</scope>
    <source>
        <strain evidence="2 3">DSM 102969</strain>
    </source>
</reference>
<keyword evidence="3" id="KW-1185">Reference proteome</keyword>